<accession>A0A0P0VU87</accession>
<reference evidence="2 3" key="3">
    <citation type="journal article" date="2013" name="Rice">
        <title>Improvement of the Oryza sativa Nipponbare reference genome using next generation sequence and optical map data.</title>
        <authorList>
            <person name="Kawahara Y."/>
            <person name="de la Bastide M."/>
            <person name="Hamilton J.P."/>
            <person name="Kanamori H."/>
            <person name="McCombie W.R."/>
            <person name="Ouyang S."/>
            <person name="Schwartz D.C."/>
            <person name="Tanaka T."/>
            <person name="Wu J."/>
            <person name="Zhou S."/>
            <person name="Childs K.L."/>
            <person name="Davidson R.M."/>
            <person name="Lin H."/>
            <person name="Quesada-Ocampo L."/>
            <person name="Vaillancourt B."/>
            <person name="Sakai H."/>
            <person name="Lee S.S."/>
            <person name="Kim J."/>
            <person name="Numa H."/>
            <person name="Itoh T."/>
            <person name="Buell C.R."/>
            <person name="Matsumoto T."/>
        </authorList>
    </citation>
    <scope>NUCLEOTIDE SEQUENCE [LARGE SCALE GENOMIC DNA]</scope>
    <source>
        <strain evidence="3">cv. Nipponbare</strain>
    </source>
</reference>
<sequence>RARPCRRARSGRRLPNPGVHGAARGQFLLPSPFLFARGARQSDGLVVVVRWTPPRRKPKPEAWRGVDYPGAPGRRGRRHPLPAHVPRPVPPLGHLLCVAAPLLGGHAPPSPPQPAASAAPPPVLLPHRAAPIAWWSLPPIPCSPQHYGLANFAAVAVGSQIYVLGRSRFDARSYPLDNPSPTV</sequence>
<protein>
    <submittedName>
        <fullName evidence="2">Os03g0196450 protein</fullName>
    </submittedName>
</protein>
<feature type="region of interest" description="Disordered" evidence="1">
    <location>
        <begin position="1"/>
        <end position="22"/>
    </location>
</feature>
<evidence type="ECO:0000313" key="2">
    <source>
        <dbReference type="EMBL" id="BAS82771.1"/>
    </source>
</evidence>
<dbReference type="AlphaFoldDB" id="A0A0P0VU87"/>
<gene>
    <name evidence="2" type="ordered locus">Os03g0196450</name>
    <name evidence="2" type="ORF">OSNPB_030196450</name>
</gene>
<dbReference type="PaxDb" id="39947-A0A0P0VU87"/>
<keyword evidence="3" id="KW-1185">Reference proteome</keyword>
<name>A0A0P0VU87_ORYSJ</name>
<feature type="region of interest" description="Disordered" evidence="1">
    <location>
        <begin position="57"/>
        <end position="83"/>
    </location>
</feature>
<dbReference type="InParanoid" id="A0A0P0VU87"/>
<reference evidence="2 3" key="2">
    <citation type="journal article" date="2013" name="Plant Cell Physiol.">
        <title>Rice Annotation Project Database (RAP-DB): an integrative and interactive database for rice genomics.</title>
        <authorList>
            <person name="Sakai H."/>
            <person name="Lee S.S."/>
            <person name="Tanaka T."/>
            <person name="Numa H."/>
            <person name="Kim J."/>
            <person name="Kawahara Y."/>
            <person name="Wakimoto H."/>
            <person name="Yang C.C."/>
            <person name="Iwamoto M."/>
            <person name="Abe T."/>
            <person name="Yamada Y."/>
            <person name="Muto A."/>
            <person name="Inokuchi H."/>
            <person name="Ikemura T."/>
            <person name="Matsumoto T."/>
            <person name="Sasaki T."/>
            <person name="Itoh T."/>
        </authorList>
    </citation>
    <scope>NUCLEOTIDE SEQUENCE [LARGE SCALE GENOMIC DNA]</scope>
    <source>
        <strain evidence="3">cv. Nipponbare</strain>
    </source>
</reference>
<evidence type="ECO:0000313" key="3">
    <source>
        <dbReference type="Proteomes" id="UP000059680"/>
    </source>
</evidence>
<dbReference type="PANTHER" id="PTHR47850:SF1">
    <property type="entry name" value="F-BOX_KELCH-REPEAT PROTEIN OR23"/>
    <property type="match status" value="1"/>
</dbReference>
<reference evidence="3" key="1">
    <citation type="journal article" date="2005" name="Nature">
        <title>The map-based sequence of the rice genome.</title>
        <authorList>
            <consortium name="International rice genome sequencing project (IRGSP)"/>
            <person name="Matsumoto T."/>
            <person name="Wu J."/>
            <person name="Kanamori H."/>
            <person name="Katayose Y."/>
            <person name="Fujisawa M."/>
            <person name="Namiki N."/>
            <person name="Mizuno H."/>
            <person name="Yamamoto K."/>
            <person name="Antonio B.A."/>
            <person name="Baba T."/>
            <person name="Sakata K."/>
            <person name="Nagamura Y."/>
            <person name="Aoki H."/>
            <person name="Arikawa K."/>
            <person name="Arita K."/>
            <person name="Bito T."/>
            <person name="Chiden Y."/>
            <person name="Fujitsuka N."/>
            <person name="Fukunaka R."/>
            <person name="Hamada M."/>
            <person name="Harada C."/>
            <person name="Hayashi A."/>
            <person name="Hijishita S."/>
            <person name="Honda M."/>
            <person name="Hosokawa S."/>
            <person name="Ichikawa Y."/>
            <person name="Idonuma A."/>
            <person name="Iijima M."/>
            <person name="Ikeda M."/>
            <person name="Ikeno M."/>
            <person name="Ito K."/>
            <person name="Ito S."/>
            <person name="Ito T."/>
            <person name="Ito Y."/>
            <person name="Ito Y."/>
            <person name="Iwabuchi A."/>
            <person name="Kamiya K."/>
            <person name="Karasawa W."/>
            <person name="Kurita K."/>
            <person name="Katagiri S."/>
            <person name="Kikuta A."/>
            <person name="Kobayashi H."/>
            <person name="Kobayashi N."/>
            <person name="Machita K."/>
            <person name="Maehara T."/>
            <person name="Masukawa M."/>
            <person name="Mizubayashi T."/>
            <person name="Mukai Y."/>
            <person name="Nagasaki H."/>
            <person name="Nagata Y."/>
            <person name="Naito S."/>
            <person name="Nakashima M."/>
            <person name="Nakama Y."/>
            <person name="Nakamichi Y."/>
            <person name="Nakamura M."/>
            <person name="Meguro A."/>
            <person name="Negishi M."/>
            <person name="Ohta I."/>
            <person name="Ohta T."/>
            <person name="Okamoto M."/>
            <person name="Ono N."/>
            <person name="Saji S."/>
            <person name="Sakaguchi M."/>
            <person name="Sakai K."/>
            <person name="Shibata M."/>
            <person name="Shimokawa T."/>
            <person name="Song J."/>
            <person name="Takazaki Y."/>
            <person name="Terasawa K."/>
            <person name="Tsugane M."/>
            <person name="Tsuji K."/>
            <person name="Ueda S."/>
            <person name="Waki K."/>
            <person name="Yamagata H."/>
            <person name="Yamamoto M."/>
            <person name="Yamamoto S."/>
            <person name="Yamane H."/>
            <person name="Yoshiki S."/>
            <person name="Yoshihara R."/>
            <person name="Yukawa K."/>
            <person name="Zhong H."/>
            <person name="Yano M."/>
            <person name="Yuan Q."/>
            <person name="Ouyang S."/>
            <person name="Liu J."/>
            <person name="Jones K.M."/>
            <person name="Gansberger K."/>
            <person name="Moffat K."/>
            <person name="Hill J."/>
            <person name="Bera J."/>
            <person name="Fadrosh D."/>
            <person name="Jin S."/>
            <person name="Johri S."/>
            <person name="Kim M."/>
            <person name="Overton L."/>
            <person name="Reardon M."/>
            <person name="Tsitrin T."/>
            <person name="Vuong H."/>
            <person name="Weaver B."/>
            <person name="Ciecko A."/>
            <person name="Tallon L."/>
            <person name="Jackson J."/>
            <person name="Pai G."/>
            <person name="Aken S.V."/>
            <person name="Utterback T."/>
            <person name="Reidmuller S."/>
            <person name="Feldblyum T."/>
            <person name="Hsiao J."/>
            <person name="Zismann V."/>
            <person name="Iobst S."/>
            <person name="de Vazeille A.R."/>
            <person name="Buell C.R."/>
            <person name="Ying K."/>
            <person name="Li Y."/>
            <person name="Lu T."/>
            <person name="Huang Y."/>
            <person name="Zhao Q."/>
            <person name="Feng Q."/>
            <person name="Zhang L."/>
            <person name="Zhu J."/>
            <person name="Weng Q."/>
            <person name="Mu J."/>
            <person name="Lu Y."/>
            <person name="Fan D."/>
            <person name="Liu Y."/>
            <person name="Guan J."/>
            <person name="Zhang Y."/>
            <person name="Yu S."/>
            <person name="Liu X."/>
            <person name="Zhang Y."/>
            <person name="Hong G."/>
            <person name="Han B."/>
            <person name="Choisne N."/>
            <person name="Demange N."/>
            <person name="Orjeda G."/>
            <person name="Samain S."/>
            <person name="Cattolico L."/>
            <person name="Pelletier E."/>
            <person name="Couloux A."/>
            <person name="Segurens B."/>
            <person name="Wincker P."/>
            <person name="D'Hont A."/>
            <person name="Scarpelli C."/>
            <person name="Weissenbach J."/>
            <person name="Salanoubat M."/>
            <person name="Quetier F."/>
            <person name="Yu Y."/>
            <person name="Kim H.R."/>
            <person name="Rambo T."/>
            <person name="Currie J."/>
            <person name="Collura K."/>
            <person name="Luo M."/>
            <person name="Yang T."/>
            <person name="Ammiraju J.S.S."/>
            <person name="Engler F."/>
            <person name="Soderlund C."/>
            <person name="Wing R.A."/>
            <person name="Palmer L.E."/>
            <person name="de la Bastide M."/>
            <person name="Spiegel L."/>
            <person name="Nascimento L."/>
            <person name="Zutavern T."/>
            <person name="O'Shaughnessy A."/>
            <person name="Dike S."/>
            <person name="Dedhia N."/>
            <person name="Preston R."/>
            <person name="Balija V."/>
            <person name="McCombie W.R."/>
            <person name="Chow T."/>
            <person name="Chen H."/>
            <person name="Chung M."/>
            <person name="Chen C."/>
            <person name="Shaw J."/>
            <person name="Wu H."/>
            <person name="Hsiao K."/>
            <person name="Chao Y."/>
            <person name="Chu M."/>
            <person name="Cheng C."/>
            <person name="Hour A."/>
            <person name="Lee P."/>
            <person name="Lin S."/>
            <person name="Lin Y."/>
            <person name="Liou J."/>
            <person name="Liu S."/>
            <person name="Hsing Y."/>
            <person name="Raghuvanshi S."/>
            <person name="Mohanty A."/>
            <person name="Bharti A.K."/>
            <person name="Gaur A."/>
            <person name="Gupta V."/>
            <person name="Kumar D."/>
            <person name="Ravi V."/>
            <person name="Vij S."/>
            <person name="Kapur A."/>
            <person name="Khurana P."/>
            <person name="Khurana P."/>
            <person name="Khurana J.P."/>
            <person name="Tyagi A.K."/>
            <person name="Gaikwad K."/>
            <person name="Singh A."/>
            <person name="Dalal V."/>
            <person name="Srivastava S."/>
            <person name="Dixit A."/>
            <person name="Pal A.K."/>
            <person name="Ghazi I.A."/>
            <person name="Yadav M."/>
            <person name="Pandit A."/>
            <person name="Bhargava A."/>
            <person name="Sureshbabu K."/>
            <person name="Batra K."/>
            <person name="Sharma T.R."/>
            <person name="Mohapatra T."/>
            <person name="Singh N.K."/>
            <person name="Messing J."/>
            <person name="Nelson A.B."/>
            <person name="Fuks G."/>
            <person name="Kavchok S."/>
            <person name="Keizer G."/>
            <person name="Linton E."/>
            <person name="Llaca V."/>
            <person name="Song R."/>
            <person name="Tanyolac B."/>
            <person name="Young S."/>
            <person name="Ho-Il K."/>
            <person name="Hahn J.H."/>
            <person name="Sangsakoo G."/>
            <person name="Vanavichit A."/>
            <person name="de Mattos Luiz.A.T."/>
            <person name="Zimmer P.D."/>
            <person name="Malone G."/>
            <person name="Dellagostin O."/>
            <person name="de Oliveira A.C."/>
            <person name="Bevan M."/>
            <person name="Bancroft I."/>
            <person name="Minx P."/>
            <person name="Cordum H."/>
            <person name="Wilson R."/>
            <person name="Cheng Z."/>
            <person name="Jin W."/>
            <person name="Jiang J."/>
            <person name="Leong S.A."/>
            <person name="Iwama H."/>
            <person name="Gojobori T."/>
            <person name="Itoh T."/>
            <person name="Niimura Y."/>
            <person name="Fujii Y."/>
            <person name="Habara T."/>
            <person name="Sakai H."/>
            <person name="Sato Y."/>
            <person name="Wilson G."/>
            <person name="Kumar K."/>
            <person name="McCouch S."/>
            <person name="Juretic N."/>
            <person name="Hoen D."/>
            <person name="Wright S."/>
            <person name="Bruskiewich R."/>
            <person name="Bureau T."/>
            <person name="Miyao A."/>
            <person name="Hirochika H."/>
            <person name="Nishikawa T."/>
            <person name="Kadowaki K."/>
            <person name="Sugiura M."/>
            <person name="Burr B."/>
            <person name="Sasaki T."/>
        </authorList>
    </citation>
    <scope>NUCLEOTIDE SEQUENCE [LARGE SCALE GENOMIC DNA]</scope>
    <source>
        <strain evidence="3">cv. Nipponbare</strain>
    </source>
</reference>
<dbReference type="EMBL" id="AP014959">
    <property type="protein sequence ID" value="BAS82771.1"/>
    <property type="molecule type" value="Genomic_DNA"/>
</dbReference>
<feature type="compositionally biased region" description="Basic residues" evidence="1">
    <location>
        <begin position="1"/>
        <end position="12"/>
    </location>
</feature>
<dbReference type="STRING" id="39947.A0A0P0VU87"/>
<evidence type="ECO:0000256" key="1">
    <source>
        <dbReference type="SAM" id="MobiDB-lite"/>
    </source>
</evidence>
<dbReference type="Proteomes" id="UP000059680">
    <property type="component" value="Chromosome 3"/>
</dbReference>
<dbReference type="eggNOG" id="KOG1072">
    <property type="taxonomic scope" value="Eukaryota"/>
</dbReference>
<feature type="non-terminal residue" evidence="2">
    <location>
        <position position="1"/>
    </location>
</feature>
<proteinExistence type="predicted"/>
<organism evidence="2 3">
    <name type="scientific">Oryza sativa subsp. japonica</name>
    <name type="common">Rice</name>
    <dbReference type="NCBI Taxonomy" id="39947"/>
    <lineage>
        <taxon>Eukaryota</taxon>
        <taxon>Viridiplantae</taxon>
        <taxon>Streptophyta</taxon>
        <taxon>Embryophyta</taxon>
        <taxon>Tracheophyta</taxon>
        <taxon>Spermatophyta</taxon>
        <taxon>Magnoliopsida</taxon>
        <taxon>Liliopsida</taxon>
        <taxon>Poales</taxon>
        <taxon>Poaceae</taxon>
        <taxon>BOP clade</taxon>
        <taxon>Oryzoideae</taxon>
        <taxon>Oryzeae</taxon>
        <taxon>Oryzinae</taxon>
        <taxon>Oryza</taxon>
        <taxon>Oryza sativa</taxon>
    </lineage>
</organism>
<dbReference type="Gramene" id="Os03t0196450-00">
    <property type="protein sequence ID" value="Os03t0196450-00"/>
    <property type="gene ID" value="Os03g0196450"/>
</dbReference>
<dbReference type="PANTHER" id="PTHR47850">
    <property type="entry name" value="F-BOX/KELCH-REPEAT PROTEIN OR23"/>
    <property type="match status" value="1"/>
</dbReference>